<gene>
    <name evidence="2" type="ORF">SAMN04515678_11255</name>
</gene>
<protein>
    <submittedName>
        <fullName evidence="2">Uncharacterized protein</fullName>
    </submittedName>
</protein>
<name>A0A1I2C1N0_9RHOB</name>
<dbReference type="Proteomes" id="UP000325289">
    <property type="component" value="Unassembled WGS sequence"/>
</dbReference>
<accession>A0A1I2C1N0</accession>
<evidence type="ECO:0000313" key="3">
    <source>
        <dbReference type="Proteomes" id="UP000325289"/>
    </source>
</evidence>
<evidence type="ECO:0000313" key="2">
    <source>
        <dbReference type="EMBL" id="SFE61643.1"/>
    </source>
</evidence>
<feature type="chain" id="PRO_5009302130" evidence="1">
    <location>
        <begin position="20"/>
        <end position="115"/>
    </location>
</feature>
<dbReference type="PROSITE" id="PS51257">
    <property type="entry name" value="PROKAR_LIPOPROTEIN"/>
    <property type="match status" value="1"/>
</dbReference>
<dbReference type="RefSeq" id="WP_149757367.1">
    <property type="nucleotide sequence ID" value="NZ_FOMS01000012.1"/>
</dbReference>
<dbReference type="OrthoDB" id="7866630at2"/>
<evidence type="ECO:0000256" key="1">
    <source>
        <dbReference type="SAM" id="SignalP"/>
    </source>
</evidence>
<dbReference type="Gene3D" id="2.60.120.380">
    <property type="match status" value="1"/>
</dbReference>
<reference evidence="2 3" key="1">
    <citation type="submission" date="2016-10" db="EMBL/GenBank/DDBJ databases">
        <authorList>
            <person name="Varghese N."/>
            <person name="Submissions S."/>
        </authorList>
    </citation>
    <scope>NUCLEOTIDE SEQUENCE [LARGE SCALE GENOMIC DNA]</scope>
    <source>
        <strain evidence="3">YIM D21,KCTC 23444,ACCC 10710</strain>
    </source>
</reference>
<dbReference type="EMBL" id="FOMS01000012">
    <property type="protein sequence ID" value="SFE61643.1"/>
    <property type="molecule type" value="Genomic_DNA"/>
</dbReference>
<sequence>MIRTIVLAACLALSAGVVAAQSCSEIRFARGAVSGDVSGRVGEGAPMCFTFGAGAGQTARVQLFGSDNTCFNVAGVIDCQDDYSFRTRAGGYRIDVHQLFRSPGAEQFTLRLTIR</sequence>
<organism evidence="2 3">
    <name type="scientific">Roseivivax sediminis</name>
    <dbReference type="NCBI Taxonomy" id="936889"/>
    <lineage>
        <taxon>Bacteria</taxon>
        <taxon>Pseudomonadati</taxon>
        <taxon>Pseudomonadota</taxon>
        <taxon>Alphaproteobacteria</taxon>
        <taxon>Rhodobacterales</taxon>
        <taxon>Roseobacteraceae</taxon>
        <taxon>Roseivivax</taxon>
    </lineage>
</organism>
<dbReference type="AlphaFoldDB" id="A0A1I2C1N0"/>
<feature type="signal peptide" evidence="1">
    <location>
        <begin position="1"/>
        <end position="19"/>
    </location>
</feature>
<keyword evidence="3" id="KW-1185">Reference proteome</keyword>
<proteinExistence type="predicted"/>
<keyword evidence="1" id="KW-0732">Signal</keyword>